<feature type="compositionally biased region" description="Low complexity" evidence="1">
    <location>
        <begin position="10"/>
        <end position="28"/>
    </location>
</feature>
<feature type="region of interest" description="Disordered" evidence="1">
    <location>
        <begin position="1"/>
        <end position="56"/>
    </location>
</feature>
<protein>
    <submittedName>
        <fullName evidence="2">Uncharacterized protein At4g26450</fullName>
    </submittedName>
</protein>
<feature type="compositionally biased region" description="Basic and acidic residues" evidence="1">
    <location>
        <begin position="295"/>
        <end position="309"/>
    </location>
</feature>
<gene>
    <name evidence="2" type="primary">At4g26450_1</name>
    <name evidence="2" type="ORF">g.49550</name>
</gene>
<feature type="compositionally biased region" description="Polar residues" evidence="1">
    <location>
        <begin position="228"/>
        <end position="239"/>
    </location>
</feature>
<feature type="compositionally biased region" description="Basic and acidic residues" evidence="1">
    <location>
        <begin position="450"/>
        <end position="459"/>
    </location>
</feature>
<feature type="compositionally biased region" description="Polar residues" evidence="1">
    <location>
        <begin position="462"/>
        <end position="488"/>
    </location>
</feature>
<dbReference type="PANTHER" id="PTHR36056:SF1">
    <property type="entry name" value="PROTEIN, PUTATIVE-RELATED"/>
    <property type="match status" value="1"/>
</dbReference>
<reference evidence="2" key="1">
    <citation type="submission" date="2015-07" db="EMBL/GenBank/DDBJ databases">
        <title>Transcriptome Assembly of Anthurium amnicola.</title>
        <authorList>
            <person name="Suzuki J."/>
        </authorList>
    </citation>
    <scope>NUCLEOTIDE SEQUENCE</scope>
</reference>
<accession>A0A1D1ZJE2</accession>
<dbReference type="AlphaFoldDB" id="A0A1D1ZJE2"/>
<feature type="compositionally biased region" description="Basic and acidic residues" evidence="1">
    <location>
        <begin position="177"/>
        <end position="190"/>
    </location>
</feature>
<feature type="compositionally biased region" description="Basic and acidic residues" evidence="1">
    <location>
        <begin position="199"/>
        <end position="210"/>
    </location>
</feature>
<feature type="compositionally biased region" description="Basic residues" evidence="1">
    <location>
        <begin position="127"/>
        <end position="137"/>
    </location>
</feature>
<dbReference type="PANTHER" id="PTHR36056">
    <property type="entry name" value="PROTEIN, PUTATIVE-RELATED"/>
    <property type="match status" value="1"/>
</dbReference>
<proteinExistence type="predicted"/>
<organism evidence="2">
    <name type="scientific">Anthurium amnicola</name>
    <dbReference type="NCBI Taxonomy" id="1678845"/>
    <lineage>
        <taxon>Eukaryota</taxon>
        <taxon>Viridiplantae</taxon>
        <taxon>Streptophyta</taxon>
        <taxon>Embryophyta</taxon>
        <taxon>Tracheophyta</taxon>
        <taxon>Spermatophyta</taxon>
        <taxon>Magnoliopsida</taxon>
        <taxon>Liliopsida</taxon>
        <taxon>Araceae</taxon>
        <taxon>Pothoideae</taxon>
        <taxon>Potheae</taxon>
        <taxon>Anthurium</taxon>
    </lineage>
</organism>
<feature type="region of interest" description="Disordered" evidence="1">
    <location>
        <begin position="284"/>
        <end position="310"/>
    </location>
</feature>
<name>A0A1D1ZJE2_9ARAE</name>
<dbReference type="InterPro" id="IPR040276">
    <property type="entry name" value="At4g26450-like"/>
</dbReference>
<dbReference type="EMBL" id="GDJX01001015">
    <property type="protein sequence ID" value="JAT66921.1"/>
    <property type="molecule type" value="Transcribed_RNA"/>
</dbReference>
<feature type="compositionally biased region" description="Pro residues" evidence="1">
    <location>
        <begin position="77"/>
        <end position="90"/>
    </location>
</feature>
<evidence type="ECO:0000313" key="2">
    <source>
        <dbReference type="EMBL" id="JAT66921.1"/>
    </source>
</evidence>
<feature type="compositionally biased region" description="Polar residues" evidence="1">
    <location>
        <begin position="397"/>
        <end position="434"/>
    </location>
</feature>
<sequence>MHGKHRSPADRSAPAGASAAHSGYRSFGRGVGGGYRRGGQPKPSSNAAPRHRTDVLLEAGRLAAEYLVAKGLLPASSLPPPPPPPPPPVRLWPNGDGGGEGGRTSALSRLGRRRFDDDDVGFEAKSHKGRGGKRRNRNGSYSRHGSDWGRENGTGEPWPDTWTERGRGYSDAMEGGDFDRLRRWTERGRGFMDTMGGEDSDRRGGFEDAGRGNGSNGGGEPSKVATADEQSVPSKSEVTGESETEPESRKFVDNNGAKAMVESGSKADLVLGAEENLNRRSDDVRVSDLEVEEAGEVKESVESGARGEAEQNNGWLQEELGDLAAQPCPGTEDKQASNHGINLLSLCGFPKVPTKHRSFVAHRSPKTDQTLNTEGKGTNHHTSTGVFGAKTEEVPTLSPSSDTLTDQPHSSSGVASETSTMGISSDSLTGQPRSSRAPVPGISGTQSAPLHEESVEHDLMSSVGSMCTRSDSFPESPLGDQQQETSQGPPGFELSGKLLDARMDEALLEHVKREGMRRQREWSPSILPQTDEYFGNLRAKPPGLPAEKILPDHKMVEAEEEEQLRDADAFPKVMVDSSTQLEKERQLASSSFKICDLNLMEAPEVTDVSDDRVLERLPTTAPLLSGNNLSMDFGLSIGQRCNGTDGYAHSSSIDKVVPVIDVEDDSPVQVTACDSSKAETEPAYPNLENFLNHPENPVDLPDIQDGYGLAISEFLGNDIAGCPAVQGDISNLQTGMPFHGAEGITGVDDSLYVSLGEIPIGFMDVWDQPPPEYGKFF</sequence>
<feature type="region of interest" description="Disordered" evidence="1">
    <location>
        <begin position="73"/>
        <end position="257"/>
    </location>
</feature>
<feature type="region of interest" description="Disordered" evidence="1">
    <location>
        <begin position="358"/>
        <end position="492"/>
    </location>
</feature>
<feature type="compositionally biased region" description="Gly residues" evidence="1">
    <location>
        <begin position="211"/>
        <end position="220"/>
    </location>
</feature>
<feature type="compositionally biased region" description="Polar residues" evidence="1">
    <location>
        <begin position="367"/>
        <end position="385"/>
    </location>
</feature>
<evidence type="ECO:0000256" key="1">
    <source>
        <dbReference type="SAM" id="MobiDB-lite"/>
    </source>
</evidence>